<gene>
    <name evidence="1" type="ORF">EV380_1311</name>
</gene>
<dbReference type="OrthoDB" id="5198499at2"/>
<dbReference type="EMBL" id="SHLA01000001">
    <property type="protein sequence ID" value="RZU61733.1"/>
    <property type="molecule type" value="Genomic_DNA"/>
</dbReference>
<evidence type="ECO:0000313" key="2">
    <source>
        <dbReference type="Proteomes" id="UP000292685"/>
    </source>
</evidence>
<accession>A0A4Q8ADM4</accession>
<dbReference type="RefSeq" id="WP_130450150.1">
    <property type="nucleotide sequence ID" value="NZ_SHLA01000001.1"/>
</dbReference>
<dbReference type="Proteomes" id="UP000292685">
    <property type="component" value="Unassembled WGS sequence"/>
</dbReference>
<sequence length="75" mass="8131">MASPDPLELLLSADPPQRQTYRWGTVTTASPVEVRLDGDPEGAEIRPTSLVAVADGDRAYIQIIGRQAVLMGIRK</sequence>
<protein>
    <submittedName>
        <fullName evidence="1">Uncharacterized protein</fullName>
    </submittedName>
</protein>
<organism evidence="1 2">
    <name type="scientific">Zhihengliuella halotolerans</name>
    <dbReference type="NCBI Taxonomy" id="370736"/>
    <lineage>
        <taxon>Bacteria</taxon>
        <taxon>Bacillati</taxon>
        <taxon>Actinomycetota</taxon>
        <taxon>Actinomycetes</taxon>
        <taxon>Micrococcales</taxon>
        <taxon>Micrococcaceae</taxon>
        <taxon>Zhihengliuella</taxon>
    </lineage>
</organism>
<dbReference type="AlphaFoldDB" id="A0A4Q8ADM4"/>
<evidence type="ECO:0000313" key="1">
    <source>
        <dbReference type="EMBL" id="RZU61733.1"/>
    </source>
</evidence>
<comment type="caution">
    <text evidence="1">The sequence shown here is derived from an EMBL/GenBank/DDBJ whole genome shotgun (WGS) entry which is preliminary data.</text>
</comment>
<reference evidence="1 2" key="1">
    <citation type="submission" date="2019-02" db="EMBL/GenBank/DDBJ databases">
        <title>Sequencing the genomes of 1000 actinobacteria strains.</title>
        <authorList>
            <person name="Klenk H.-P."/>
        </authorList>
    </citation>
    <scope>NUCLEOTIDE SEQUENCE [LARGE SCALE GENOMIC DNA]</scope>
    <source>
        <strain evidence="1 2">DSM 17364</strain>
    </source>
</reference>
<keyword evidence="2" id="KW-1185">Reference proteome</keyword>
<proteinExistence type="predicted"/>
<name>A0A4Q8ADM4_9MICC</name>